<reference evidence="3 4" key="1">
    <citation type="submission" date="2023-12" db="EMBL/GenBank/DDBJ databases">
        <title>Sinomonas terricola sp. nov, isolated from litchi orchard soil in Guangdong, PR China.</title>
        <authorList>
            <person name="Jiaxin W."/>
            <person name="Yang Z."/>
            <person name="Honghui Z."/>
        </authorList>
    </citation>
    <scope>NUCLEOTIDE SEQUENCE [LARGE SCALE GENOMIC DNA]</scope>
    <source>
        <strain evidence="3 4">JGH33</strain>
    </source>
</reference>
<name>A0ABU5TB22_9MICC</name>
<keyword evidence="2" id="KW-0472">Membrane</keyword>
<evidence type="ECO:0000313" key="3">
    <source>
        <dbReference type="EMBL" id="MEA5456710.1"/>
    </source>
</evidence>
<proteinExistence type="predicted"/>
<comment type="caution">
    <text evidence="3">The sequence shown here is derived from an EMBL/GenBank/DDBJ whole genome shotgun (WGS) entry which is preliminary data.</text>
</comment>
<dbReference type="EMBL" id="JAYGGQ010000016">
    <property type="protein sequence ID" value="MEA5456710.1"/>
    <property type="molecule type" value="Genomic_DNA"/>
</dbReference>
<evidence type="ECO:0000256" key="2">
    <source>
        <dbReference type="SAM" id="Phobius"/>
    </source>
</evidence>
<keyword evidence="2" id="KW-0812">Transmembrane</keyword>
<accession>A0ABU5TB22</accession>
<keyword evidence="1" id="KW-0175">Coiled coil</keyword>
<dbReference type="RefSeq" id="WP_323280606.1">
    <property type="nucleotide sequence ID" value="NZ_JAYGGQ010000016.1"/>
</dbReference>
<keyword evidence="4" id="KW-1185">Reference proteome</keyword>
<gene>
    <name evidence="3" type="ORF">SPF06_18460</name>
</gene>
<feature type="transmembrane region" description="Helical" evidence="2">
    <location>
        <begin position="6"/>
        <end position="25"/>
    </location>
</feature>
<feature type="coiled-coil region" evidence="1">
    <location>
        <begin position="180"/>
        <end position="207"/>
    </location>
</feature>
<organism evidence="3 4">
    <name type="scientific">Sinomonas terricola</name>
    <dbReference type="NCBI Taxonomy" id="3110330"/>
    <lineage>
        <taxon>Bacteria</taxon>
        <taxon>Bacillati</taxon>
        <taxon>Actinomycetota</taxon>
        <taxon>Actinomycetes</taxon>
        <taxon>Micrococcales</taxon>
        <taxon>Micrococcaceae</taxon>
        <taxon>Sinomonas</taxon>
    </lineage>
</organism>
<protein>
    <submittedName>
        <fullName evidence="3">Uncharacterized protein</fullName>
    </submittedName>
</protein>
<evidence type="ECO:0000313" key="4">
    <source>
        <dbReference type="Proteomes" id="UP001304769"/>
    </source>
</evidence>
<sequence>MDSNGIMWAGIASIIGLLSLAAVIAERRILARMSMKGRLAESAKEAPARRSPLAEQVGASPVQGERYRLMEAKNSAETAYAQRVSAAEREFCARKNRADVLLRAAEMILEHAQEYGRGQLGSIRDRDGIVEACEQEIDFDGEIFAIAPSAFNHPAPLVESLEKRRSQRISSAREHLVEALFEHRSAVAAAEKQLADAKAQSDDVLSATAALEALDARDGKR</sequence>
<dbReference type="Proteomes" id="UP001304769">
    <property type="component" value="Unassembled WGS sequence"/>
</dbReference>
<evidence type="ECO:0000256" key="1">
    <source>
        <dbReference type="SAM" id="Coils"/>
    </source>
</evidence>
<keyword evidence="2" id="KW-1133">Transmembrane helix</keyword>